<dbReference type="Proteomes" id="UP001152799">
    <property type="component" value="Chromosome 4"/>
</dbReference>
<dbReference type="InterPro" id="IPR050548">
    <property type="entry name" value="PcG_chromatin_remod_factors"/>
</dbReference>
<feature type="compositionally biased region" description="Polar residues" evidence="1">
    <location>
        <begin position="275"/>
        <end position="287"/>
    </location>
</feature>
<organism evidence="3 4">
    <name type="scientific">Ceutorhynchus assimilis</name>
    <name type="common">cabbage seed weevil</name>
    <dbReference type="NCBI Taxonomy" id="467358"/>
    <lineage>
        <taxon>Eukaryota</taxon>
        <taxon>Metazoa</taxon>
        <taxon>Ecdysozoa</taxon>
        <taxon>Arthropoda</taxon>
        <taxon>Hexapoda</taxon>
        <taxon>Insecta</taxon>
        <taxon>Pterygota</taxon>
        <taxon>Neoptera</taxon>
        <taxon>Endopterygota</taxon>
        <taxon>Coleoptera</taxon>
        <taxon>Polyphaga</taxon>
        <taxon>Cucujiformia</taxon>
        <taxon>Curculionidae</taxon>
        <taxon>Ceutorhynchinae</taxon>
        <taxon>Ceutorhynchus</taxon>
    </lineage>
</organism>
<accession>A0A9P0DHP7</accession>
<dbReference type="PANTHER" id="PTHR12247">
    <property type="entry name" value="POLYCOMB GROUP PROTEIN"/>
    <property type="match status" value="1"/>
</dbReference>
<dbReference type="Gene3D" id="1.10.150.50">
    <property type="entry name" value="Transcription Factor, Ets-1"/>
    <property type="match status" value="1"/>
</dbReference>
<dbReference type="GO" id="GO:0042393">
    <property type="term" value="F:histone binding"/>
    <property type="evidence" value="ECO:0007669"/>
    <property type="project" value="TreeGrafter"/>
</dbReference>
<feature type="region of interest" description="Disordered" evidence="1">
    <location>
        <begin position="161"/>
        <end position="199"/>
    </location>
</feature>
<evidence type="ECO:0000259" key="2">
    <source>
        <dbReference type="PROSITE" id="PS50105"/>
    </source>
</evidence>
<dbReference type="InterPro" id="IPR001660">
    <property type="entry name" value="SAM"/>
</dbReference>
<keyword evidence="4" id="KW-1185">Reference proteome</keyword>
<evidence type="ECO:0000256" key="1">
    <source>
        <dbReference type="SAM" id="MobiDB-lite"/>
    </source>
</evidence>
<gene>
    <name evidence="3" type="ORF">CEUTPL_LOCUS7954</name>
</gene>
<dbReference type="GO" id="GO:0045892">
    <property type="term" value="P:negative regulation of DNA-templated transcription"/>
    <property type="evidence" value="ECO:0007669"/>
    <property type="project" value="TreeGrafter"/>
</dbReference>
<dbReference type="PROSITE" id="PS50105">
    <property type="entry name" value="SAM_DOMAIN"/>
    <property type="match status" value="1"/>
</dbReference>
<dbReference type="GO" id="GO:0003682">
    <property type="term" value="F:chromatin binding"/>
    <property type="evidence" value="ECO:0007669"/>
    <property type="project" value="TreeGrafter"/>
</dbReference>
<dbReference type="GO" id="GO:0035102">
    <property type="term" value="C:PRC1 complex"/>
    <property type="evidence" value="ECO:0007669"/>
    <property type="project" value="TreeGrafter"/>
</dbReference>
<sequence>MDALSDNEDYHLRINNKHKGLFSITGLLQKKKNGETTTTNETLESPVTAAKTLRRKRMDRTSSNNNGILSSTVTDFALHNNNNNIKNERLSPSTPDTSSRSRSVTPSSASHSDTPSSNENPLLGPITGRNYSDFMRSLAAKYNHANPNDYFSAARNGFPPPLDPRFKPSTTSSVAFPQSLLPNPAVAPTPKDSEAATKKPDFASVLSPFAGAAAAMFPPLIDMSTTQALLAMVRTAKEAELQGLIKNVKRQDTSSPLDLSSAAPPTKRARIKTPSIGSPRNASTGTPPSLARRPESESPKLHEDVSGWSVDDVANFVSGIDICAEYAQNFRDQKIDGSGLPLLTEDHLTNTIGMKLGPALKLRSILGKKLGSCNVCLHCTHCHNNNPENPVNMGSNTSDSGGNS</sequence>
<dbReference type="SMART" id="SM00454">
    <property type="entry name" value="SAM"/>
    <property type="match status" value="1"/>
</dbReference>
<feature type="compositionally biased region" description="Basic and acidic residues" evidence="1">
    <location>
        <begin position="292"/>
        <end position="304"/>
    </location>
</feature>
<protein>
    <recommendedName>
        <fullName evidence="2">SAM domain-containing protein</fullName>
    </recommendedName>
</protein>
<feature type="compositionally biased region" description="Low complexity" evidence="1">
    <location>
        <begin position="253"/>
        <end position="266"/>
    </location>
</feature>
<reference evidence="3" key="1">
    <citation type="submission" date="2022-01" db="EMBL/GenBank/DDBJ databases">
        <authorList>
            <person name="King R."/>
        </authorList>
    </citation>
    <scope>NUCLEOTIDE SEQUENCE</scope>
</reference>
<feature type="compositionally biased region" description="Low complexity" evidence="1">
    <location>
        <begin position="90"/>
        <end position="117"/>
    </location>
</feature>
<dbReference type="PANTHER" id="PTHR12247:SF138">
    <property type="entry name" value="POLYHOMEOTIC DISTAL, ISOFORM A-RELATED"/>
    <property type="match status" value="1"/>
</dbReference>
<feature type="region of interest" description="Disordered" evidence="1">
    <location>
        <begin position="82"/>
        <end position="125"/>
    </location>
</feature>
<dbReference type="OrthoDB" id="6433810at2759"/>
<dbReference type="Pfam" id="PF07647">
    <property type="entry name" value="SAM_2"/>
    <property type="match status" value="1"/>
</dbReference>
<evidence type="ECO:0000313" key="3">
    <source>
        <dbReference type="EMBL" id="CAH1129246.1"/>
    </source>
</evidence>
<proteinExistence type="predicted"/>
<dbReference type="InterPro" id="IPR013761">
    <property type="entry name" value="SAM/pointed_sf"/>
</dbReference>
<dbReference type="AlphaFoldDB" id="A0A9P0DHP7"/>
<dbReference type="SUPFAM" id="SSF47769">
    <property type="entry name" value="SAM/Pointed domain"/>
    <property type="match status" value="1"/>
</dbReference>
<feature type="region of interest" description="Disordered" evidence="1">
    <location>
        <begin position="251"/>
        <end position="304"/>
    </location>
</feature>
<dbReference type="EMBL" id="OU892280">
    <property type="protein sequence ID" value="CAH1129246.1"/>
    <property type="molecule type" value="Genomic_DNA"/>
</dbReference>
<name>A0A9P0DHP7_9CUCU</name>
<evidence type="ECO:0000313" key="4">
    <source>
        <dbReference type="Proteomes" id="UP001152799"/>
    </source>
</evidence>
<feature type="domain" description="SAM" evidence="2">
    <location>
        <begin position="308"/>
        <end position="354"/>
    </location>
</feature>